<feature type="region of interest" description="Disordered" evidence="1">
    <location>
        <begin position="1"/>
        <end position="21"/>
    </location>
</feature>
<accession>A0A193QML0</accession>
<feature type="region of interest" description="Disordered" evidence="1">
    <location>
        <begin position="73"/>
        <end position="96"/>
    </location>
</feature>
<dbReference type="Proteomes" id="UP000245838">
    <property type="component" value="Chromosome sggmmb4_Chromosome"/>
</dbReference>
<evidence type="ECO:0000313" key="3">
    <source>
        <dbReference type="Proteomes" id="UP000245838"/>
    </source>
</evidence>
<dbReference type="AlphaFoldDB" id="A0A193QML0"/>
<sequence length="96" mass="10758">MQKAGIGQQRDPGPFGGIDNRGDERVRLIVIPLAHLHAPLCQLVGLRRRTNDGDNLLRGHLFKQFFNNQTAKLAGRAGNRNHHSSSFQDEKKKHIA</sequence>
<evidence type="ECO:0000313" key="2">
    <source>
        <dbReference type="EMBL" id="CRL46401.1"/>
    </source>
</evidence>
<reference evidence="2 3" key="1">
    <citation type="submission" date="2015-05" db="EMBL/GenBank/DDBJ databases">
        <authorList>
            <person name="Goodhead I."/>
        </authorList>
    </citation>
    <scope>NUCLEOTIDE SEQUENCE [LARGE SCALE GENOMIC DNA]</scope>
    <source>
        <strain evidence="3">morsitans</strain>
    </source>
</reference>
<proteinExistence type="predicted"/>
<protein>
    <submittedName>
        <fullName evidence="2">Uncharacterized protein</fullName>
    </submittedName>
</protein>
<gene>
    <name evidence="2" type="ORF">SGGMMB4_05009</name>
</gene>
<evidence type="ECO:0000256" key="1">
    <source>
        <dbReference type="SAM" id="MobiDB-lite"/>
    </source>
</evidence>
<dbReference type="EMBL" id="LN854557">
    <property type="protein sequence ID" value="CRL46401.1"/>
    <property type="molecule type" value="Genomic_DNA"/>
</dbReference>
<organism evidence="2 3">
    <name type="scientific">Sodalis glossinidius (strain morsitans)</name>
    <dbReference type="NCBI Taxonomy" id="343509"/>
    <lineage>
        <taxon>Bacteria</taxon>
        <taxon>Pseudomonadati</taxon>
        <taxon>Pseudomonadota</taxon>
        <taxon>Gammaproteobacteria</taxon>
        <taxon>Enterobacterales</taxon>
        <taxon>Bruguierivoracaceae</taxon>
        <taxon>Sodalis</taxon>
    </lineage>
</organism>
<name>A0A193QML0_SODGM</name>